<evidence type="ECO:0000256" key="1">
    <source>
        <dbReference type="ARBA" id="ARBA00022737"/>
    </source>
</evidence>
<dbReference type="InterPro" id="IPR036770">
    <property type="entry name" value="Ankyrin_rpt-contain_sf"/>
</dbReference>
<dbReference type="EMBL" id="JBBBZM010000104">
    <property type="protein sequence ID" value="KAL0634083.1"/>
    <property type="molecule type" value="Genomic_DNA"/>
</dbReference>
<sequence length="395" mass="42754">MNPLSRAWTSLTGAFTNPGSDSFSINPPSDFDMPPLITAVMARDIESVRQLLALGADTSAVDDLQYTSLIYAAMGGQEEIVLLLLASGADINAKSGNGSGMSALAQAVASGEEVVSKLLIARGAKTSHSELSDLGMVKYEFWRIGYQPTPPAGFDMPPLIPAVLGRHTEKVRLLLAVGADTSAMDHLKHNPLHYAAMMGNAEIVLLLLKHGAQIDAKSNSYSLPSTALRLALLLEDETVSKLLISWRAEVGRGELCFWTRAKYDKWRDEHLRLITAVKDQQIDVVGLLLARGADTSVMDHTRYNALHYAAKMGNKQIVLLLLAGGAQIDAMTDSGRIRITALALAVANGKEVVGKLLIAKGAQVSRRELSECGMAIYKRWLDEHLHSIQMTNDVD</sequence>
<dbReference type="Pfam" id="PF12796">
    <property type="entry name" value="Ank_2"/>
    <property type="match status" value="3"/>
</dbReference>
<comment type="caution">
    <text evidence="4">The sequence shown here is derived from an EMBL/GenBank/DDBJ whole genome shotgun (WGS) entry which is preliminary data.</text>
</comment>
<organism evidence="4 5">
    <name type="scientific">Discina gigas</name>
    <dbReference type="NCBI Taxonomy" id="1032678"/>
    <lineage>
        <taxon>Eukaryota</taxon>
        <taxon>Fungi</taxon>
        <taxon>Dikarya</taxon>
        <taxon>Ascomycota</taxon>
        <taxon>Pezizomycotina</taxon>
        <taxon>Pezizomycetes</taxon>
        <taxon>Pezizales</taxon>
        <taxon>Discinaceae</taxon>
        <taxon>Discina</taxon>
    </lineage>
</organism>
<proteinExistence type="predicted"/>
<evidence type="ECO:0000313" key="4">
    <source>
        <dbReference type="EMBL" id="KAL0634083.1"/>
    </source>
</evidence>
<dbReference type="SUPFAM" id="SSF48403">
    <property type="entry name" value="Ankyrin repeat"/>
    <property type="match status" value="1"/>
</dbReference>
<feature type="repeat" description="ANK" evidence="3">
    <location>
        <begin position="64"/>
        <end position="96"/>
    </location>
</feature>
<dbReference type="Proteomes" id="UP001447188">
    <property type="component" value="Unassembled WGS sequence"/>
</dbReference>
<accession>A0ABR3GE05</accession>
<dbReference type="InterPro" id="IPR050889">
    <property type="entry name" value="Dendritic_Spine_Reg/Scaffold"/>
</dbReference>
<dbReference type="PANTHER" id="PTHR24166:SF48">
    <property type="entry name" value="PROTEIN VAPYRIN"/>
    <property type="match status" value="1"/>
</dbReference>
<evidence type="ECO:0000256" key="2">
    <source>
        <dbReference type="ARBA" id="ARBA00023043"/>
    </source>
</evidence>
<protein>
    <submittedName>
        <fullName evidence="4">Uncharacterized protein</fullName>
    </submittedName>
</protein>
<dbReference type="PANTHER" id="PTHR24166">
    <property type="entry name" value="ROLLING PEBBLES, ISOFORM B"/>
    <property type="match status" value="1"/>
</dbReference>
<dbReference type="SMART" id="SM00248">
    <property type="entry name" value="ANK"/>
    <property type="match status" value="8"/>
</dbReference>
<keyword evidence="1" id="KW-0677">Repeat</keyword>
<keyword evidence="2 3" id="KW-0040">ANK repeat</keyword>
<feature type="repeat" description="ANK" evidence="3">
    <location>
        <begin position="301"/>
        <end position="333"/>
    </location>
</feature>
<gene>
    <name evidence="4" type="ORF">Q9L58_006962</name>
</gene>
<dbReference type="PROSITE" id="PS50297">
    <property type="entry name" value="ANK_REP_REGION"/>
    <property type="match status" value="3"/>
</dbReference>
<dbReference type="Gene3D" id="1.25.40.20">
    <property type="entry name" value="Ankyrin repeat-containing domain"/>
    <property type="match status" value="3"/>
</dbReference>
<feature type="repeat" description="ANK" evidence="3">
    <location>
        <begin position="187"/>
        <end position="219"/>
    </location>
</feature>
<reference evidence="4 5" key="1">
    <citation type="submission" date="2024-02" db="EMBL/GenBank/DDBJ databases">
        <title>Discinaceae phylogenomics.</title>
        <authorList>
            <person name="Dirks A.C."/>
            <person name="James T.Y."/>
        </authorList>
    </citation>
    <scope>NUCLEOTIDE SEQUENCE [LARGE SCALE GENOMIC DNA]</scope>
    <source>
        <strain evidence="4 5">ACD0624</strain>
    </source>
</reference>
<evidence type="ECO:0000256" key="3">
    <source>
        <dbReference type="PROSITE-ProRule" id="PRU00023"/>
    </source>
</evidence>
<keyword evidence="5" id="KW-1185">Reference proteome</keyword>
<feature type="repeat" description="ANK" evidence="3">
    <location>
        <begin position="31"/>
        <end position="63"/>
    </location>
</feature>
<dbReference type="InterPro" id="IPR002110">
    <property type="entry name" value="Ankyrin_rpt"/>
</dbReference>
<name>A0ABR3GE05_9PEZI</name>
<evidence type="ECO:0000313" key="5">
    <source>
        <dbReference type="Proteomes" id="UP001447188"/>
    </source>
</evidence>
<dbReference type="PROSITE" id="PS50088">
    <property type="entry name" value="ANK_REPEAT"/>
    <property type="match status" value="4"/>
</dbReference>